<evidence type="ECO:0000313" key="1">
    <source>
        <dbReference type="EMBL" id="KKL60234.1"/>
    </source>
</evidence>
<accession>A0A0F9DF12</accession>
<protein>
    <submittedName>
        <fullName evidence="1">Uncharacterized protein</fullName>
    </submittedName>
</protein>
<name>A0A0F9DF12_9ZZZZ</name>
<sequence length="67" mass="7201">MNDYSDYDDRIMFADPGGHSALRASSKSNPRNLPCPNCKQPNRLTPADVAAGYQCNTCADMAEGGGY</sequence>
<organism evidence="1">
    <name type="scientific">marine sediment metagenome</name>
    <dbReference type="NCBI Taxonomy" id="412755"/>
    <lineage>
        <taxon>unclassified sequences</taxon>
        <taxon>metagenomes</taxon>
        <taxon>ecological metagenomes</taxon>
    </lineage>
</organism>
<gene>
    <name evidence="1" type="ORF">LCGC14_2207340</name>
</gene>
<dbReference type="EMBL" id="LAZR01029219">
    <property type="protein sequence ID" value="KKL60234.1"/>
    <property type="molecule type" value="Genomic_DNA"/>
</dbReference>
<comment type="caution">
    <text evidence="1">The sequence shown here is derived from an EMBL/GenBank/DDBJ whole genome shotgun (WGS) entry which is preliminary data.</text>
</comment>
<proteinExistence type="predicted"/>
<dbReference type="AlphaFoldDB" id="A0A0F9DF12"/>
<reference evidence="1" key="1">
    <citation type="journal article" date="2015" name="Nature">
        <title>Complex archaea that bridge the gap between prokaryotes and eukaryotes.</title>
        <authorList>
            <person name="Spang A."/>
            <person name="Saw J.H."/>
            <person name="Jorgensen S.L."/>
            <person name="Zaremba-Niedzwiedzka K."/>
            <person name="Martijn J."/>
            <person name="Lind A.E."/>
            <person name="van Eijk R."/>
            <person name="Schleper C."/>
            <person name="Guy L."/>
            <person name="Ettema T.J."/>
        </authorList>
    </citation>
    <scope>NUCLEOTIDE SEQUENCE</scope>
</reference>